<dbReference type="CDD" id="cd06464">
    <property type="entry name" value="ACD_sHsps-like"/>
    <property type="match status" value="1"/>
</dbReference>
<protein>
    <submittedName>
        <fullName evidence="3">Heat-shock protein Hsp20</fullName>
    </submittedName>
</protein>
<reference evidence="3 4" key="1">
    <citation type="journal article" date="2018" name="Arch. Microbiol.">
        <title>New insights into the metabolic potential of the phototrophic purple bacterium Rhodopila globiformis DSM 161(T) from its draft genome sequence and evidence for a vanadium-dependent nitrogenase.</title>
        <authorList>
            <person name="Imhoff J.F."/>
            <person name="Rahn T."/>
            <person name="Kunzel S."/>
            <person name="Neulinger S.C."/>
        </authorList>
    </citation>
    <scope>NUCLEOTIDE SEQUENCE [LARGE SCALE GENOMIC DNA]</scope>
    <source>
        <strain evidence="3 4">DSM 16996</strain>
    </source>
</reference>
<evidence type="ECO:0000256" key="1">
    <source>
        <dbReference type="PROSITE-ProRule" id="PRU00285"/>
    </source>
</evidence>
<keyword evidence="4" id="KW-1185">Reference proteome</keyword>
<dbReference type="Pfam" id="PF00011">
    <property type="entry name" value="HSP20"/>
    <property type="match status" value="1"/>
</dbReference>
<dbReference type="InterPro" id="IPR002068">
    <property type="entry name" value="A-crystallin/Hsp20_dom"/>
</dbReference>
<dbReference type="InterPro" id="IPR008978">
    <property type="entry name" value="HSP20-like_chaperone"/>
</dbReference>
<gene>
    <name evidence="3" type="ORF">CCR94_02740</name>
</gene>
<proteinExistence type="inferred from homology"/>
<comment type="similarity">
    <text evidence="1 2">Belongs to the small heat shock protein (HSP20) family.</text>
</comment>
<accession>A0A2S6NEW6</accession>
<evidence type="ECO:0000313" key="4">
    <source>
        <dbReference type="Proteomes" id="UP000239089"/>
    </source>
</evidence>
<dbReference type="RefSeq" id="WP_104506351.1">
    <property type="nucleotide sequence ID" value="NZ_JACIGC010000029.1"/>
</dbReference>
<evidence type="ECO:0000313" key="3">
    <source>
        <dbReference type="EMBL" id="PPQ33168.1"/>
    </source>
</evidence>
<dbReference type="SUPFAM" id="SSF49764">
    <property type="entry name" value="HSP20-like chaperones"/>
    <property type="match status" value="1"/>
</dbReference>
<sequence length="137" mass="15534">MKRDDPQDWMWSESVALIARAERLHGRFFQPRQASRQQVWEPPADVLELETEVLILVALPGVDADRAETTIEDGALVVVGRRVLPPELQTAVIHRLELPQGRFERRVPLPPGRYSSVRRSAANGCLIVSLQKMFRDG</sequence>
<dbReference type="Proteomes" id="UP000239089">
    <property type="component" value="Unassembled WGS sequence"/>
</dbReference>
<dbReference type="EMBL" id="NHSJ01000027">
    <property type="protein sequence ID" value="PPQ33168.1"/>
    <property type="molecule type" value="Genomic_DNA"/>
</dbReference>
<dbReference type="AlphaFoldDB" id="A0A2S6NEW6"/>
<evidence type="ECO:0000256" key="2">
    <source>
        <dbReference type="RuleBase" id="RU003616"/>
    </source>
</evidence>
<name>A0A2S6NEW6_9HYPH</name>
<dbReference type="Gene3D" id="2.60.40.790">
    <property type="match status" value="1"/>
</dbReference>
<dbReference type="PROSITE" id="PS01031">
    <property type="entry name" value="SHSP"/>
    <property type="match status" value="1"/>
</dbReference>
<organism evidence="3 4">
    <name type="scientific">Rhodoblastus sphagnicola</name>
    <dbReference type="NCBI Taxonomy" id="333368"/>
    <lineage>
        <taxon>Bacteria</taxon>
        <taxon>Pseudomonadati</taxon>
        <taxon>Pseudomonadota</taxon>
        <taxon>Alphaproteobacteria</taxon>
        <taxon>Hyphomicrobiales</taxon>
        <taxon>Rhodoblastaceae</taxon>
        <taxon>Rhodoblastus</taxon>
    </lineage>
</organism>
<comment type="caution">
    <text evidence="3">The sequence shown here is derived from an EMBL/GenBank/DDBJ whole genome shotgun (WGS) entry which is preliminary data.</text>
</comment>
<dbReference type="OrthoDB" id="9792695at2"/>